<dbReference type="CDD" id="cd00383">
    <property type="entry name" value="trans_reg_C"/>
    <property type="match status" value="1"/>
</dbReference>
<evidence type="ECO:0000313" key="4">
    <source>
        <dbReference type="EMBL" id="RDY66342.1"/>
    </source>
</evidence>
<dbReference type="RefSeq" id="WP_115843201.1">
    <property type="nucleotide sequence ID" value="NZ_CP183976.1"/>
</dbReference>
<name>A0A3D8VA63_9GAMM</name>
<dbReference type="GO" id="GO:0000160">
    <property type="term" value="P:phosphorelay signal transduction system"/>
    <property type="evidence" value="ECO:0007669"/>
    <property type="project" value="InterPro"/>
</dbReference>
<comment type="caution">
    <text evidence="4">The sequence shown here is derived from an EMBL/GenBank/DDBJ whole genome shotgun (WGS) entry which is preliminary data.</text>
</comment>
<dbReference type="Pfam" id="PF00486">
    <property type="entry name" value="Trans_reg_C"/>
    <property type="match status" value="1"/>
</dbReference>
<feature type="domain" description="OmpR/PhoB-type" evidence="3">
    <location>
        <begin position="14"/>
        <end position="112"/>
    </location>
</feature>
<gene>
    <name evidence="4" type="ORF">DX912_13785</name>
</gene>
<evidence type="ECO:0000256" key="1">
    <source>
        <dbReference type="ARBA" id="ARBA00023125"/>
    </source>
</evidence>
<dbReference type="EMBL" id="QTJR01000010">
    <property type="protein sequence ID" value="RDY66342.1"/>
    <property type="molecule type" value="Genomic_DNA"/>
</dbReference>
<protein>
    <submittedName>
        <fullName evidence="4">Winged helix family transcriptional regulator</fullName>
    </submittedName>
</protein>
<dbReference type="Proteomes" id="UP000256829">
    <property type="component" value="Unassembled WGS sequence"/>
</dbReference>
<dbReference type="AlphaFoldDB" id="A0A3D8VA63"/>
<dbReference type="GO" id="GO:0003677">
    <property type="term" value="F:DNA binding"/>
    <property type="evidence" value="ECO:0007669"/>
    <property type="project" value="UniProtKB-UniRule"/>
</dbReference>
<proteinExistence type="predicted"/>
<dbReference type="SMART" id="SM00862">
    <property type="entry name" value="Trans_reg_C"/>
    <property type="match status" value="1"/>
</dbReference>
<sequence>MGDLTLRTMTCPDPPLLVFDDIAIDLNGRRLLRAGEEQPLDPRAFAVLCLLARSPGQVFSPEEILDEVWGHRRVPPGAVGQIVGVLRAALGDDVHQPRYLHAVRGYGYRFDRPDG</sequence>
<dbReference type="InterPro" id="IPR001867">
    <property type="entry name" value="OmpR/PhoB-type_DNA-bd"/>
</dbReference>
<feature type="DNA-binding region" description="OmpR/PhoB-type" evidence="2">
    <location>
        <begin position="14"/>
        <end position="112"/>
    </location>
</feature>
<dbReference type="Gene3D" id="1.10.10.10">
    <property type="entry name" value="Winged helix-like DNA-binding domain superfamily/Winged helix DNA-binding domain"/>
    <property type="match status" value="1"/>
</dbReference>
<evidence type="ECO:0000256" key="2">
    <source>
        <dbReference type="PROSITE-ProRule" id="PRU01091"/>
    </source>
</evidence>
<dbReference type="InterPro" id="IPR036388">
    <property type="entry name" value="WH-like_DNA-bd_sf"/>
</dbReference>
<dbReference type="SUPFAM" id="SSF46894">
    <property type="entry name" value="C-terminal effector domain of the bipartite response regulators"/>
    <property type="match status" value="1"/>
</dbReference>
<evidence type="ECO:0000259" key="3">
    <source>
        <dbReference type="PROSITE" id="PS51755"/>
    </source>
</evidence>
<keyword evidence="5" id="KW-1185">Reference proteome</keyword>
<accession>A0A3D8VA63</accession>
<dbReference type="PROSITE" id="PS51755">
    <property type="entry name" value="OMPR_PHOB"/>
    <property type="match status" value="1"/>
</dbReference>
<keyword evidence="1 2" id="KW-0238">DNA-binding</keyword>
<reference evidence="4 5" key="1">
    <citation type="submission" date="2018-08" db="EMBL/GenBank/DDBJ databases">
        <title>Lysobacter soli KCTC 22011, whole genome shotgun sequence.</title>
        <authorList>
            <person name="Zhang X."/>
            <person name="Feng G."/>
            <person name="Zhu H."/>
        </authorList>
    </citation>
    <scope>NUCLEOTIDE SEQUENCE [LARGE SCALE GENOMIC DNA]</scope>
    <source>
        <strain evidence="4 5">KCTC 22011</strain>
    </source>
</reference>
<evidence type="ECO:0000313" key="5">
    <source>
        <dbReference type="Proteomes" id="UP000256829"/>
    </source>
</evidence>
<organism evidence="4 5">
    <name type="scientific">Lysobacter soli</name>
    <dbReference type="NCBI Taxonomy" id="453783"/>
    <lineage>
        <taxon>Bacteria</taxon>
        <taxon>Pseudomonadati</taxon>
        <taxon>Pseudomonadota</taxon>
        <taxon>Gammaproteobacteria</taxon>
        <taxon>Lysobacterales</taxon>
        <taxon>Lysobacteraceae</taxon>
        <taxon>Lysobacter</taxon>
    </lineage>
</organism>
<dbReference type="GO" id="GO:0006355">
    <property type="term" value="P:regulation of DNA-templated transcription"/>
    <property type="evidence" value="ECO:0007669"/>
    <property type="project" value="InterPro"/>
</dbReference>
<dbReference type="InterPro" id="IPR016032">
    <property type="entry name" value="Sig_transdc_resp-reg_C-effctor"/>
</dbReference>